<keyword evidence="3" id="KW-0804">Transcription</keyword>
<evidence type="ECO:0000256" key="2">
    <source>
        <dbReference type="ARBA" id="ARBA00023125"/>
    </source>
</evidence>
<dbReference type="PANTHER" id="PTHR46797:SF23">
    <property type="entry name" value="HTH-TYPE TRANSCRIPTIONAL REGULATOR SUTR"/>
    <property type="match status" value="1"/>
</dbReference>
<dbReference type="InterPro" id="IPR050807">
    <property type="entry name" value="TransReg_Diox_bact_type"/>
</dbReference>
<dbReference type="CDD" id="cd00093">
    <property type="entry name" value="HTH_XRE"/>
    <property type="match status" value="1"/>
</dbReference>
<gene>
    <name evidence="5" type="ORF">DV520_10210</name>
</gene>
<proteinExistence type="predicted"/>
<evidence type="ECO:0000313" key="5">
    <source>
        <dbReference type="EMBL" id="RFT05891.1"/>
    </source>
</evidence>
<dbReference type="GO" id="GO:0003677">
    <property type="term" value="F:DNA binding"/>
    <property type="evidence" value="ECO:0007669"/>
    <property type="project" value="UniProtKB-KW"/>
</dbReference>
<dbReference type="InterPro" id="IPR001387">
    <property type="entry name" value="Cro/C1-type_HTH"/>
</dbReference>
<comment type="caution">
    <text evidence="5">The sequence shown here is derived from an EMBL/GenBank/DDBJ whole genome shotgun (WGS) entry which is preliminary data.</text>
</comment>
<organism evidence="5 6">
    <name type="scientific">Evtepia gabavorous</name>
    <dbReference type="NCBI Taxonomy" id="2211183"/>
    <lineage>
        <taxon>Bacteria</taxon>
        <taxon>Bacillati</taxon>
        <taxon>Bacillota</taxon>
        <taxon>Clostridia</taxon>
        <taxon>Eubacteriales</taxon>
        <taxon>Evtepia</taxon>
    </lineage>
</organism>
<keyword evidence="6" id="KW-1185">Reference proteome</keyword>
<evidence type="ECO:0000259" key="4">
    <source>
        <dbReference type="PROSITE" id="PS50943"/>
    </source>
</evidence>
<dbReference type="PANTHER" id="PTHR46797">
    <property type="entry name" value="HTH-TYPE TRANSCRIPTIONAL REGULATOR"/>
    <property type="match status" value="1"/>
</dbReference>
<evidence type="ECO:0000256" key="1">
    <source>
        <dbReference type="ARBA" id="ARBA00023015"/>
    </source>
</evidence>
<dbReference type="GO" id="GO:0005829">
    <property type="term" value="C:cytosol"/>
    <property type="evidence" value="ECO:0007669"/>
    <property type="project" value="TreeGrafter"/>
</dbReference>
<dbReference type="GO" id="GO:0003700">
    <property type="term" value="F:DNA-binding transcription factor activity"/>
    <property type="evidence" value="ECO:0007669"/>
    <property type="project" value="TreeGrafter"/>
</dbReference>
<dbReference type="OrthoDB" id="9781521at2"/>
<dbReference type="SMART" id="SM00530">
    <property type="entry name" value="HTH_XRE"/>
    <property type="match status" value="1"/>
</dbReference>
<accession>A0A3E2B1R1</accession>
<dbReference type="InterPro" id="IPR010982">
    <property type="entry name" value="Lambda_DNA-bd_dom_sf"/>
</dbReference>
<dbReference type="RefSeq" id="WP_117142645.1">
    <property type="nucleotide sequence ID" value="NZ_CAKXKJ010000001.1"/>
</dbReference>
<dbReference type="AlphaFoldDB" id="A0A3E2B1R1"/>
<keyword evidence="2" id="KW-0238">DNA-binding</keyword>
<keyword evidence="1" id="KW-0805">Transcription regulation</keyword>
<dbReference type="Pfam" id="PF07883">
    <property type="entry name" value="Cupin_2"/>
    <property type="match status" value="1"/>
</dbReference>
<evidence type="ECO:0000256" key="3">
    <source>
        <dbReference type="ARBA" id="ARBA00023163"/>
    </source>
</evidence>
<dbReference type="InterPro" id="IPR014710">
    <property type="entry name" value="RmlC-like_jellyroll"/>
</dbReference>
<dbReference type="SUPFAM" id="SSF47413">
    <property type="entry name" value="lambda repressor-like DNA-binding domains"/>
    <property type="match status" value="1"/>
</dbReference>
<sequence>MDWGKRIGANLKQMRTERNLTLGQLSGLAGISKAMLSEMEKGMGNPTINTIWKIANGLKVPYTRLLEGSEPGPTLVRREELSPQTEGNGHYRVYCYFQGGPERSFELFYMELDPHTANTSPGHLAQAQEYITVLEGELTVETGGKSYRLGPGDALGFDSTADHTYRNAGDERVTGLVINYYPG</sequence>
<feature type="domain" description="HTH cro/C1-type" evidence="4">
    <location>
        <begin position="11"/>
        <end position="65"/>
    </location>
</feature>
<dbReference type="CDD" id="cd02209">
    <property type="entry name" value="cupin_XRE_C"/>
    <property type="match status" value="1"/>
</dbReference>
<dbReference type="PROSITE" id="PS50943">
    <property type="entry name" value="HTH_CROC1"/>
    <property type="match status" value="1"/>
</dbReference>
<name>A0A3E2B1R1_9FIRM</name>
<dbReference type="EMBL" id="QQRQ01000023">
    <property type="protein sequence ID" value="RFT05891.1"/>
    <property type="molecule type" value="Genomic_DNA"/>
</dbReference>
<reference evidence="5 6" key="1">
    <citation type="submission" date="2018-07" db="EMBL/GenBank/DDBJ databases">
        <title>GABA Modulating Bacteria of the Human Gut Microbiota.</title>
        <authorList>
            <person name="Strandwitz P."/>
            <person name="Kim K.H."/>
            <person name="Terekhova D."/>
            <person name="Liu J.K."/>
            <person name="Sharma A."/>
            <person name="Levering J."/>
            <person name="Mcdonald D."/>
            <person name="Dietrich D."/>
            <person name="Ramadhar T.R."/>
            <person name="Lekbua A."/>
            <person name="Mroue N."/>
            <person name="Liston C."/>
            <person name="Stewart E.J."/>
            <person name="Dubin M.J."/>
            <person name="Zengler K."/>
            <person name="Knight R."/>
            <person name="Gilbert J.A."/>
            <person name="Clardy J."/>
            <person name="Lewis K."/>
        </authorList>
    </citation>
    <scope>NUCLEOTIDE SEQUENCE [LARGE SCALE GENOMIC DNA]</scope>
    <source>
        <strain evidence="5 6">KLE1738</strain>
    </source>
</reference>
<protein>
    <submittedName>
        <fullName evidence="5">XRE family transcriptional regulator</fullName>
    </submittedName>
</protein>
<dbReference type="GeneID" id="97996108"/>
<evidence type="ECO:0000313" key="6">
    <source>
        <dbReference type="Proteomes" id="UP000260649"/>
    </source>
</evidence>
<dbReference type="Gene3D" id="2.60.120.10">
    <property type="entry name" value="Jelly Rolls"/>
    <property type="match status" value="1"/>
</dbReference>
<dbReference type="Gene3D" id="1.10.260.40">
    <property type="entry name" value="lambda repressor-like DNA-binding domains"/>
    <property type="match status" value="1"/>
</dbReference>
<dbReference type="SUPFAM" id="SSF51182">
    <property type="entry name" value="RmlC-like cupins"/>
    <property type="match status" value="1"/>
</dbReference>
<dbReference type="InterPro" id="IPR013096">
    <property type="entry name" value="Cupin_2"/>
</dbReference>
<dbReference type="Proteomes" id="UP000260649">
    <property type="component" value="Unassembled WGS sequence"/>
</dbReference>
<dbReference type="Pfam" id="PF01381">
    <property type="entry name" value="HTH_3"/>
    <property type="match status" value="1"/>
</dbReference>
<dbReference type="InterPro" id="IPR011051">
    <property type="entry name" value="RmlC_Cupin_sf"/>
</dbReference>